<dbReference type="InterPro" id="IPR051796">
    <property type="entry name" value="ISF_SsuE-like"/>
</dbReference>
<protein>
    <recommendedName>
        <fullName evidence="3">NADPH-dependent FMN reductase-like domain-containing protein</fullName>
    </recommendedName>
</protein>
<dbReference type="Pfam" id="PF03358">
    <property type="entry name" value="FMN_red"/>
    <property type="match status" value="1"/>
</dbReference>
<accession>A0ABR6WXC3</accession>
<evidence type="ECO:0000313" key="5">
    <source>
        <dbReference type="Proteomes" id="UP000603234"/>
    </source>
</evidence>
<keyword evidence="2" id="KW-0288">FMN</keyword>
<evidence type="ECO:0000313" key="4">
    <source>
        <dbReference type="EMBL" id="MBC3805242.1"/>
    </source>
</evidence>
<gene>
    <name evidence="4" type="ORF">GH808_12520</name>
</gene>
<evidence type="ECO:0000256" key="1">
    <source>
        <dbReference type="ARBA" id="ARBA00022630"/>
    </source>
</evidence>
<keyword evidence="5" id="KW-1185">Reference proteome</keyword>
<sequence>MKFKQKEVSSIMKILAVNGSARDFGNSYNILNSCLNSFDKNNNMTELVQLSELQIKSCTSCYSCKSPGNPCVIQDDISTVNNKILESDLLIISSPIYMWQISALTKIFMERLYPLYHFDKPSELSGKKLILIFTQAAPDENMFNSYFEHVKASMIFLGFDVIDIIVVPGLRMPTDYEKFPDIPNKIKSLIGREFLL</sequence>
<dbReference type="SUPFAM" id="SSF52218">
    <property type="entry name" value="Flavoproteins"/>
    <property type="match status" value="1"/>
</dbReference>
<dbReference type="PANTHER" id="PTHR43278:SF2">
    <property type="entry name" value="IRON-SULFUR FLAVOPROTEIN"/>
    <property type="match status" value="1"/>
</dbReference>
<comment type="caution">
    <text evidence="4">The sequence shown here is derived from an EMBL/GenBank/DDBJ whole genome shotgun (WGS) entry which is preliminary data.</text>
</comment>
<dbReference type="EMBL" id="WJBC01000022">
    <property type="protein sequence ID" value="MBC3805242.1"/>
    <property type="molecule type" value="Genomic_DNA"/>
</dbReference>
<keyword evidence="1" id="KW-0285">Flavoprotein</keyword>
<evidence type="ECO:0000259" key="3">
    <source>
        <dbReference type="Pfam" id="PF03358"/>
    </source>
</evidence>
<evidence type="ECO:0000256" key="2">
    <source>
        <dbReference type="ARBA" id="ARBA00022643"/>
    </source>
</evidence>
<organism evidence="4 5">
    <name type="scientific">Acetobacterium fimetarium</name>
    <dbReference type="NCBI Taxonomy" id="52691"/>
    <lineage>
        <taxon>Bacteria</taxon>
        <taxon>Bacillati</taxon>
        <taxon>Bacillota</taxon>
        <taxon>Clostridia</taxon>
        <taxon>Eubacteriales</taxon>
        <taxon>Eubacteriaceae</taxon>
        <taxon>Acetobacterium</taxon>
    </lineage>
</organism>
<proteinExistence type="predicted"/>
<name>A0ABR6WXC3_9FIRM</name>
<dbReference type="PANTHER" id="PTHR43278">
    <property type="entry name" value="NAD(P)H-DEPENDENT FMN-CONTAINING OXIDOREDUCTASE YWQN-RELATED"/>
    <property type="match status" value="1"/>
</dbReference>
<feature type="domain" description="NADPH-dependent FMN reductase-like" evidence="3">
    <location>
        <begin position="12"/>
        <end position="135"/>
    </location>
</feature>
<dbReference type="Proteomes" id="UP000603234">
    <property type="component" value="Unassembled WGS sequence"/>
</dbReference>
<dbReference type="Gene3D" id="3.40.50.360">
    <property type="match status" value="1"/>
</dbReference>
<dbReference type="InterPro" id="IPR005025">
    <property type="entry name" value="FMN_Rdtase-like_dom"/>
</dbReference>
<reference evidence="4 5" key="1">
    <citation type="journal article" date="2020" name="mSystems">
        <title>Defining Genomic and Predicted Metabolic Features of the Acetobacterium Genus.</title>
        <authorList>
            <person name="Ross D.E."/>
            <person name="Marshall C.W."/>
            <person name="Gulliver D."/>
            <person name="May H.D."/>
            <person name="Norman R.S."/>
        </authorList>
    </citation>
    <scope>NUCLEOTIDE SEQUENCE [LARGE SCALE GENOMIC DNA]</scope>
    <source>
        <strain evidence="4 5">DSM 8238</strain>
    </source>
</reference>
<dbReference type="InterPro" id="IPR029039">
    <property type="entry name" value="Flavoprotein-like_sf"/>
</dbReference>